<evidence type="ECO:0000256" key="3">
    <source>
        <dbReference type="SAM" id="Phobius"/>
    </source>
</evidence>
<sequence length="702" mass="74356">MMSLGETYLRIALSRWRIVVGLVLAGAALAWSVSVFYLAERPTFEAAARLNVVPTPEELGYASRFVRGSTFDGGSVLLGTYAEFARTRPVVEPIVDAYVEMHARAAGQTPPEWLAANTGPPQFTPGRILALLNYGAAPVKPLREDIIDTLLESTTIENVDGTYLVRLAVEWEDPQSAAWFANALSDAIIARAERLSRSRGQTIAGTLETRLEQKRGELAATLQLARRLKANVGVVDIDRQKQSLIEARLLEQALLTTDRANLDSARSQVAALRRQAGGRLGGAQQVLEQTLAVEAPRAAGLEQSVAARSERVAQIGAQIDTLSRAEDRIKLAEERAQALQAEVAALTERVSYSQTENLANAPGIDLIERAVPPLTRSSPKIFVNTVLGAIAGAALAACALLLLGPGTAKPLVWRRRREDEPAADEPVADAPEPELAPEPRPLADVHPIRPLPTVASTPATTHPPARISGQIAHSGFGKDGVAQGNTASARPAAQFLQRGSAALATQPEPQSEPETLVPIAAAAAVPEATPSPAIAAESEAAPAHRIDGPALGWGDCYHETPLPAPAAGDAYSTEESATLGAMLAAWIGRPLAGGPRPIFVTAVESDADAQRVYRLLYDQLRRARFRVRTIDAGEPDAAQRWALPNGKALVYLGAIGGSADPELLACLPADAVLIVANGSGEEAWRPTDPAIALPAHVVPLAR</sequence>
<organism evidence="4 5">
    <name type="scientific">Sphingomonas baiyangensis</name>
    <dbReference type="NCBI Taxonomy" id="2572576"/>
    <lineage>
        <taxon>Bacteria</taxon>
        <taxon>Pseudomonadati</taxon>
        <taxon>Pseudomonadota</taxon>
        <taxon>Alphaproteobacteria</taxon>
        <taxon>Sphingomonadales</taxon>
        <taxon>Sphingomonadaceae</taxon>
        <taxon>Sphingomonas</taxon>
    </lineage>
</organism>
<proteinExistence type="predicted"/>
<evidence type="ECO:0000313" key="5">
    <source>
        <dbReference type="Proteomes" id="UP000309138"/>
    </source>
</evidence>
<evidence type="ECO:0008006" key="6">
    <source>
        <dbReference type="Google" id="ProtNLM"/>
    </source>
</evidence>
<reference evidence="4 5" key="1">
    <citation type="submission" date="2019-04" db="EMBL/GenBank/DDBJ databases">
        <authorList>
            <person name="Yang Y."/>
            <person name="Wei D."/>
        </authorList>
    </citation>
    <scope>NUCLEOTIDE SEQUENCE [LARGE SCALE GENOMIC DNA]</scope>
    <source>
        <strain evidence="4 5">L-1-4w-11</strain>
    </source>
</reference>
<gene>
    <name evidence="4" type="ORF">FBR43_09875</name>
</gene>
<dbReference type="OrthoDB" id="7528899at2"/>
<dbReference type="AlphaFoldDB" id="A0A4U1L455"/>
<feature type="transmembrane region" description="Helical" evidence="3">
    <location>
        <begin position="18"/>
        <end position="39"/>
    </location>
</feature>
<protein>
    <recommendedName>
        <fullName evidence="6">Polysaccharide chain length determinant N-terminal domain-containing protein</fullName>
    </recommendedName>
</protein>
<evidence type="ECO:0000313" key="4">
    <source>
        <dbReference type="EMBL" id="TKD51030.1"/>
    </source>
</evidence>
<dbReference type="Proteomes" id="UP000309138">
    <property type="component" value="Unassembled WGS sequence"/>
</dbReference>
<keyword evidence="3" id="KW-0812">Transmembrane</keyword>
<keyword evidence="1" id="KW-0175">Coiled coil</keyword>
<dbReference type="RefSeq" id="WP_136942978.1">
    <property type="nucleotide sequence ID" value="NZ_SWKR01000002.1"/>
</dbReference>
<feature type="region of interest" description="Disordered" evidence="2">
    <location>
        <begin position="417"/>
        <end position="488"/>
    </location>
</feature>
<keyword evidence="5" id="KW-1185">Reference proteome</keyword>
<dbReference type="InterPro" id="IPR050445">
    <property type="entry name" value="Bact_polysacc_biosynth/exp"/>
</dbReference>
<keyword evidence="3" id="KW-1133">Transmembrane helix</keyword>
<dbReference type="PANTHER" id="PTHR32309:SF31">
    <property type="entry name" value="CAPSULAR EXOPOLYSACCHARIDE FAMILY"/>
    <property type="match status" value="1"/>
</dbReference>
<feature type="coiled-coil region" evidence="1">
    <location>
        <begin position="315"/>
        <end position="349"/>
    </location>
</feature>
<name>A0A4U1L455_9SPHN</name>
<dbReference type="PANTHER" id="PTHR32309">
    <property type="entry name" value="TYROSINE-PROTEIN KINASE"/>
    <property type="match status" value="1"/>
</dbReference>
<dbReference type="EMBL" id="SWKR01000002">
    <property type="protein sequence ID" value="TKD51030.1"/>
    <property type="molecule type" value="Genomic_DNA"/>
</dbReference>
<accession>A0A4U1L455</accession>
<evidence type="ECO:0000256" key="1">
    <source>
        <dbReference type="SAM" id="Coils"/>
    </source>
</evidence>
<evidence type="ECO:0000256" key="2">
    <source>
        <dbReference type="SAM" id="MobiDB-lite"/>
    </source>
</evidence>
<comment type="caution">
    <text evidence="4">The sequence shown here is derived from an EMBL/GenBank/DDBJ whole genome shotgun (WGS) entry which is preliminary data.</text>
</comment>
<keyword evidence="3" id="KW-0472">Membrane</keyword>